<sequence length="547" mass="61590">MASPTRTDKSQFHPCFSSFIPESLQPKRSSRIEELLLFNKPPLEFEKQHLLEIATRGPQILDGFDEKIAATRQLLDFLVSERDQAASNISDAKSLLHPVRRLPDDVLRAVFRMCTKSADQAFNGILAFLRLPTIDIESVQPNQSPWTVSCVCQQWRTVAIHTGELWSFIELDLDQRYQNKELTKNRVFRLGLSLFRANGHDLSIRLHGKNSVPDLSPILQILFPTAPYWKRLSISLPPSSFRHFSVCKGYLNRLDTLYIGGVKSEIDAFHIDAFQLAPSLRVVGTYARSRMPTPFCVPSSGVTTFISRGPNIYTRRSLKGLPRVQKLTLFCWDPIDEAVEPISLPSVTFLQLVHCYTSGPLSIANMYSHLIFPSLRDLEIAFIGSDDLISFPVVTNPDSCPIKTLVIQLFHLSQEVCTQLGDELFKFLRGTPELEKLQIIVADPSETRLPDRWLNGLVYISGQDAIAPRLRHFSMSSGHISAGDLGCLVGIIESRRRKDIDSSDSKHCALLEEVELGPEPVEFDDEGLSERWSTLLAGGLIVTHRQK</sequence>
<protein>
    <recommendedName>
        <fullName evidence="3">F-box domain-containing protein</fullName>
    </recommendedName>
</protein>
<proteinExistence type="predicted"/>
<dbReference type="EMBL" id="JAUEPT010000040">
    <property type="protein sequence ID" value="KAK0438946.1"/>
    <property type="molecule type" value="Genomic_DNA"/>
</dbReference>
<keyword evidence="2" id="KW-1185">Reference proteome</keyword>
<dbReference type="Proteomes" id="UP001175226">
    <property type="component" value="Unassembled WGS sequence"/>
</dbReference>
<evidence type="ECO:0008006" key="3">
    <source>
        <dbReference type="Google" id="ProtNLM"/>
    </source>
</evidence>
<dbReference type="Gene3D" id="3.80.10.10">
    <property type="entry name" value="Ribonuclease Inhibitor"/>
    <property type="match status" value="1"/>
</dbReference>
<name>A0AA39ML74_9AGAR</name>
<dbReference type="AlphaFoldDB" id="A0AA39ML74"/>
<dbReference type="InterPro" id="IPR032675">
    <property type="entry name" value="LRR_dom_sf"/>
</dbReference>
<dbReference type="SUPFAM" id="SSF52047">
    <property type="entry name" value="RNI-like"/>
    <property type="match status" value="1"/>
</dbReference>
<comment type="caution">
    <text evidence="1">The sequence shown here is derived from an EMBL/GenBank/DDBJ whole genome shotgun (WGS) entry which is preliminary data.</text>
</comment>
<evidence type="ECO:0000313" key="1">
    <source>
        <dbReference type="EMBL" id="KAK0438946.1"/>
    </source>
</evidence>
<gene>
    <name evidence="1" type="ORF">EV421DRAFT_928383</name>
</gene>
<accession>A0AA39ML74</accession>
<reference evidence="1" key="1">
    <citation type="submission" date="2023-06" db="EMBL/GenBank/DDBJ databases">
        <authorList>
            <consortium name="Lawrence Berkeley National Laboratory"/>
            <person name="Ahrendt S."/>
            <person name="Sahu N."/>
            <person name="Indic B."/>
            <person name="Wong-Bajracharya J."/>
            <person name="Merenyi Z."/>
            <person name="Ke H.-M."/>
            <person name="Monk M."/>
            <person name="Kocsube S."/>
            <person name="Drula E."/>
            <person name="Lipzen A."/>
            <person name="Balint B."/>
            <person name="Henrissat B."/>
            <person name="Andreopoulos B."/>
            <person name="Martin F.M."/>
            <person name="Harder C.B."/>
            <person name="Rigling D."/>
            <person name="Ford K.L."/>
            <person name="Foster G.D."/>
            <person name="Pangilinan J."/>
            <person name="Papanicolaou A."/>
            <person name="Barry K."/>
            <person name="LaButti K."/>
            <person name="Viragh M."/>
            <person name="Koriabine M."/>
            <person name="Yan M."/>
            <person name="Riley R."/>
            <person name="Champramary S."/>
            <person name="Plett K.L."/>
            <person name="Tsai I.J."/>
            <person name="Slot J."/>
            <person name="Sipos G."/>
            <person name="Plett J."/>
            <person name="Nagy L.G."/>
            <person name="Grigoriev I.V."/>
        </authorList>
    </citation>
    <scope>NUCLEOTIDE SEQUENCE</scope>
    <source>
        <strain evidence="1">FPL87.14</strain>
    </source>
</reference>
<organism evidence="1 2">
    <name type="scientific">Armillaria borealis</name>
    <dbReference type="NCBI Taxonomy" id="47425"/>
    <lineage>
        <taxon>Eukaryota</taxon>
        <taxon>Fungi</taxon>
        <taxon>Dikarya</taxon>
        <taxon>Basidiomycota</taxon>
        <taxon>Agaricomycotina</taxon>
        <taxon>Agaricomycetes</taxon>
        <taxon>Agaricomycetidae</taxon>
        <taxon>Agaricales</taxon>
        <taxon>Marasmiineae</taxon>
        <taxon>Physalacriaceae</taxon>
        <taxon>Armillaria</taxon>
    </lineage>
</organism>
<evidence type="ECO:0000313" key="2">
    <source>
        <dbReference type="Proteomes" id="UP001175226"/>
    </source>
</evidence>